<dbReference type="AlphaFoldDB" id="A0A0U5F9E3"/>
<dbReference type="EMBL" id="CCXZ01000025">
    <property type="protein sequence ID" value="CEG14765.1"/>
    <property type="molecule type" value="Genomic_DNA"/>
</dbReference>
<organism evidence="1 2">
    <name type="scientific">Xanthomonas citri pv. citri</name>
    <dbReference type="NCBI Taxonomy" id="611301"/>
    <lineage>
        <taxon>Bacteria</taxon>
        <taxon>Pseudomonadati</taxon>
        <taxon>Pseudomonadota</taxon>
        <taxon>Gammaproteobacteria</taxon>
        <taxon>Lysobacterales</taxon>
        <taxon>Lysobacteraceae</taxon>
        <taxon>Xanthomonas</taxon>
    </lineage>
</organism>
<comment type="caution">
    <text evidence="1">The sequence shown here is derived from an EMBL/GenBank/DDBJ whole genome shotgun (WGS) entry which is preliminary data.</text>
</comment>
<evidence type="ECO:0000313" key="2">
    <source>
        <dbReference type="Proteomes" id="UP000052230"/>
    </source>
</evidence>
<sequence length="58" mass="6318">MQQHHLMLILQGYARSVWIWSCHDGTMLRQIGATLASCEMVGGIYVRGTVLSEGALGA</sequence>
<accession>A0A0U5F9E3</accession>
<evidence type="ECO:0000313" key="1">
    <source>
        <dbReference type="EMBL" id="CEG14765.1"/>
    </source>
</evidence>
<protein>
    <submittedName>
        <fullName evidence="1">Uncharacterized protein</fullName>
    </submittedName>
</protein>
<reference evidence="1 2" key="1">
    <citation type="submission" date="2014-09" db="EMBL/GenBank/DDBJ databases">
        <authorList>
            <person name="Regsiter A."/>
        </authorList>
    </citation>
    <scope>NUCLEOTIDE SEQUENCE [LARGE SCALE GENOMIC DNA]</scope>
</reference>
<name>A0A0U5F9E3_XANCI</name>
<dbReference type="Proteomes" id="UP000052230">
    <property type="component" value="Unassembled WGS sequence"/>
</dbReference>
<keyword evidence="2" id="KW-1185">Reference proteome</keyword>
<proteinExistence type="predicted"/>
<gene>
    <name evidence="1" type="ORF">XAC3562_1200088</name>
</gene>